<proteinExistence type="predicted"/>
<name>A0A2G5UQY6_9PELO</name>
<dbReference type="Proteomes" id="UP000230233">
    <property type="component" value="Chromosome III"/>
</dbReference>
<dbReference type="Pfam" id="PF00646">
    <property type="entry name" value="F-box"/>
    <property type="match status" value="1"/>
</dbReference>
<evidence type="ECO:0000313" key="3">
    <source>
        <dbReference type="Proteomes" id="UP000230233"/>
    </source>
</evidence>
<organism evidence="2 3">
    <name type="scientific">Caenorhabditis nigoni</name>
    <dbReference type="NCBI Taxonomy" id="1611254"/>
    <lineage>
        <taxon>Eukaryota</taxon>
        <taxon>Metazoa</taxon>
        <taxon>Ecdysozoa</taxon>
        <taxon>Nematoda</taxon>
        <taxon>Chromadorea</taxon>
        <taxon>Rhabditida</taxon>
        <taxon>Rhabditina</taxon>
        <taxon>Rhabditomorpha</taxon>
        <taxon>Rhabditoidea</taxon>
        <taxon>Rhabditidae</taxon>
        <taxon>Peloderinae</taxon>
        <taxon>Caenorhabditis</taxon>
    </lineage>
</organism>
<dbReference type="PANTHER" id="PTHR21503:SF8">
    <property type="entry name" value="F-BOX ASSOCIATED DOMAIN-CONTAINING PROTEIN-RELATED"/>
    <property type="match status" value="1"/>
</dbReference>
<gene>
    <name evidence="2" type="primary">Cnig_chr_III.g9171</name>
    <name evidence="2" type="ORF">B9Z55_009171</name>
</gene>
<evidence type="ECO:0000259" key="1">
    <source>
        <dbReference type="PROSITE" id="PS50181"/>
    </source>
</evidence>
<reference evidence="3" key="1">
    <citation type="submission" date="2017-10" db="EMBL/GenBank/DDBJ databases">
        <title>Rapid genome shrinkage in a self-fertile nematode reveals novel sperm competition proteins.</title>
        <authorList>
            <person name="Yin D."/>
            <person name="Schwarz E.M."/>
            <person name="Thomas C.G."/>
            <person name="Felde R.L."/>
            <person name="Korf I.F."/>
            <person name="Cutter A.D."/>
            <person name="Schartner C.M."/>
            <person name="Ralston E.J."/>
            <person name="Meyer B.J."/>
            <person name="Haag E.S."/>
        </authorList>
    </citation>
    <scope>NUCLEOTIDE SEQUENCE [LARGE SCALE GENOMIC DNA]</scope>
    <source>
        <strain evidence="3">JU1422</strain>
    </source>
</reference>
<sequence length="363" mass="42520">MKLSKFPYLVQKEIFDHIKHSNLFWLSLFSKTMKKFIKSSQTTRFQSISRITYSGFANKWYVWISYKSKNMYTMEEYEGTELIMTMSDLDYENYAYFQLNVSGKKIDFRVPDEYPFPEACFHPSHKESTFASIHNHLLDLFGDTVEYIWITPGYKYFIPQLPNLLLCVNIWPDRSEMVNNLEAFFNSSPTLKHINIKWIKLLLISPESRFYQAESIRIIKPRPPTVNIFLRNFKGRQATLFSCECEVSDLIEFMNRWRSGEHSGKLEYLSIRGTFGARHRNGVLNANFVKHIGPAKKPPTHSVPDLSAPEPALTIKPNTDPITSHFYIVRETDNRVASVSIQGPKFQFGVWKETEEEFLRMVK</sequence>
<dbReference type="PANTHER" id="PTHR21503">
    <property type="entry name" value="F-BOX-CONTAINING HYPOTHETICAL PROTEIN C.ELEGANS"/>
    <property type="match status" value="1"/>
</dbReference>
<keyword evidence="3" id="KW-1185">Reference proteome</keyword>
<evidence type="ECO:0000313" key="2">
    <source>
        <dbReference type="EMBL" id="PIC41928.1"/>
    </source>
</evidence>
<feature type="domain" description="F-box" evidence="1">
    <location>
        <begin position="1"/>
        <end position="48"/>
    </location>
</feature>
<dbReference type="PROSITE" id="PS50181">
    <property type="entry name" value="FBOX"/>
    <property type="match status" value="1"/>
</dbReference>
<comment type="caution">
    <text evidence="2">The sequence shown here is derived from an EMBL/GenBank/DDBJ whole genome shotgun (WGS) entry which is preliminary data.</text>
</comment>
<dbReference type="InterPro" id="IPR001810">
    <property type="entry name" value="F-box_dom"/>
</dbReference>
<accession>A0A2G5UQY6</accession>
<dbReference type="EMBL" id="PDUG01000003">
    <property type="protein sequence ID" value="PIC41928.1"/>
    <property type="molecule type" value="Genomic_DNA"/>
</dbReference>
<protein>
    <recommendedName>
        <fullName evidence="1">F-box domain-containing protein</fullName>
    </recommendedName>
</protein>
<dbReference type="AlphaFoldDB" id="A0A2G5UQY6"/>